<dbReference type="RefSeq" id="WP_039921975.1">
    <property type="nucleotide sequence ID" value="NZ_JACHVP010000003.1"/>
</dbReference>
<feature type="compositionally biased region" description="Polar residues" evidence="4">
    <location>
        <begin position="319"/>
        <end position="328"/>
    </location>
</feature>
<dbReference type="InterPro" id="IPR018060">
    <property type="entry name" value="HTH_AraC"/>
</dbReference>
<dbReference type="CDD" id="cd03137">
    <property type="entry name" value="GATase1_AraC_1"/>
    <property type="match status" value="1"/>
</dbReference>
<dbReference type="PANTHER" id="PTHR43130:SF3">
    <property type="entry name" value="HTH-TYPE TRANSCRIPTIONAL REGULATOR RV1931C"/>
    <property type="match status" value="1"/>
</dbReference>
<dbReference type="InterPro" id="IPR029062">
    <property type="entry name" value="Class_I_gatase-like"/>
</dbReference>
<evidence type="ECO:0000313" key="7">
    <source>
        <dbReference type="Proteomes" id="UP000538196"/>
    </source>
</evidence>
<comment type="caution">
    <text evidence="6">The sequence shown here is derived from an EMBL/GenBank/DDBJ whole genome shotgun (WGS) entry which is preliminary data.</text>
</comment>
<organism evidence="6 7">
    <name type="scientific">Leifsonia aquatica</name>
    <name type="common">Corynebacterium aquaticum</name>
    <dbReference type="NCBI Taxonomy" id="144185"/>
    <lineage>
        <taxon>Bacteria</taxon>
        <taxon>Bacillati</taxon>
        <taxon>Actinomycetota</taxon>
        <taxon>Actinomycetes</taxon>
        <taxon>Micrococcales</taxon>
        <taxon>Microbacteriaceae</taxon>
        <taxon>Leifsonia</taxon>
    </lineage>
</organism>
<evidence type="ECO:0000256" key="2">
    <source>
        <dbReference type="ARBA" id="ARBA00023125"/>
    </source>
</evidence>
<keyword evidence="2" id="KW-0238">DNA-binding</keyword>
<gene>
    <name evidence="6" type="ORF">FHX33_002812</name>
</gene>
<keyword evidence="1" id="KW-0805">Transcription regulation</keyword>
<accession>A0A7W4UY09</accession>
<dbReference type="InterPro" id="IPR009057">
    <property type="entry name" value="Homeodomain-like_sf"/>
</dbReference>
<dbReference type="Gene3D" id="3.40.50.880">
    <property type="match status" value="1"/>
</dbReference>
<dbReference type="PROSITE" id="PS01124">
    <property type="entry name" value="HTH_ARAC_FAMILY_2"/>
    <property type="match status" value="1"/>
</dbReference>
<dbReference type="Pfam" id="PF12833">
    <property type="entry name" value="HTH_18"/>
    <property type="match status" value="1"/>
</dbReference>
<protein>
    <submittedName>
        <fullName evidence="6">Transcriptional regulator GlxA family with amidase domain</fullName>
    </submittedName>
</protein>
<dbReference type="GO" id="GO:0043565">
    <property type="term" value="F:sequence-specific DNA binding"/>
    <property type="evidence" value="ECO:0007669"/>
    <property type="project" value="InterPro"/>
</dbReference>
<dbReference type="InterPro" id="IPR052158">
    <property type="entry name" value="INH-QAR"/>
</dbReference>
<dbReference type="InterPro" id="IPR002818">
    <property type="entry name" value="DJ-1/PfpI"/>
</dbReference>
<name>A0A7W4UY09_LEIAQ</name>
<keyword evidence="3" id="KW-0804">Transcription</keyword>
<dbReference type="SUPFAM" id="SSF52317">
    <property type="entry name" value="Class I glutamine amidotransferase-like"/>
    <property type="match status" value="1"/>
</dbReference>
<proteinExistence type="predicted"/>
<dbReference type="InterPro" id="IPR018062">
    <property type="entry name" value="HTH_AraC-typ_CS"/>
</dbReference>
<dbReference type="PROSITE" id="PS00041">
    <property type="entry name" value="HTH_ARAC_FAMILY_1"/>
    <property type="match status" value="1"/>
</dbReference>
<reference evidence="6 7" key="1">
    <citation type="submission" date="2020-08" db="EMBL/GenBank/DDBJ databases">
        <title>Sequencing the genomes of 1000 actinobacteria strains.</title>
        <authorList>
            <person name="Klenk H.-P."/>
        </authorList>
    </citation>
    <scope>NUCLEOTIDE SEQUENCE [LARGE SCALE GENOMIC DNA]</scope>
    <source>
        <strain evidence="6 7">DSM 20146</strain>
    </source>
</reference>
<evidence type="ECO:0000256" key="4">
    <source>
        <dbReference type="SAM" id="MobiDB-lite"/>
    </source>
</evidence>
<dbReference type="Proteomes" id="UP000538196">
    <property type="component" value="Unassembled WGS sequence"/>
</dbReference>
<dbReference type="Pfam" id="PF01965">
    <property type="entry name" value="DJ-1_PfpI"/>
    <property type="match status" value="1"/>
</dbReference>
<dbReference type="SUPFAM" id="SSF46689">
    <property type="entry name" value="Homeodomain-like"/>
    <property type="match status" value="2"/>
</dbReference>
<dbReference type="GO" id="GO:0003700">
    <property type="term" value="F:DNA-binding transcription factor activity"/>
    <property type="evidence" value="ECO:0007669"/>
    <property type="project" value="InterPro"/>
</dbReference>
<dbReference type="Gene3D" id="1.10.10.60">
    <property type="entry name" value="Homeodomain-like"/>
    <property type="match status" value="1"/>
</dbReference>
<dbReference type="SMART" id="SM00342">
    <property type="entry name" value="HTH_ARAC"/>
    <property type="match status" value="1"/>
</dbReference>
<dbReference type="AlphaFoldDB" id="A0A7W4UY09"/>
<dbReference type="PANTHER" id="PTHR43130">
    <property type="entry name" value="ARAC-FAMILY TRANSCRIPTIONAL REGULATOR"/>
    <property type="match status" value="1"/>
</dbReference>
<evidence type="ECO:0000313" key="6">
    <source>
        <dbReference type="EMBL" id="MBB2968042.1"/>
    </source>
</evidence>
<feature type="domain" description="HTH araC/xylS-type" evidence="5">
    <location>
        <begin position="221"/>
        <end position="318"/>
    </location>
</feature>
<dbReference type="EMBL" id="JACHVP010000003">
    <property type="protein sequence ID" value="MBB2968042.1"/>
    <property type="molecule type" value="Genomic_DNA"/>
</dbReference>
<sequence>MVASPDGRRRPRVGILVFDGVKMLDFVGPAEVFHEASQRSEGYDIVLISASGDDITSSMGVRVGVQASVDDVGELDTLIVPGSEGAPSVFTEEVLGAVAALAGRSRRVASICTAAFALAATGLLDGRTTTTHWKFAPTLQVAFPKVTVEPDAIFVHDGRFHSSAGVAAGIDLALALLEQDYGADVARSVAQLLLVYMKRSGSQSQFSASLKGPPARSPIARSVTEFVHADPTRSFAVRDLASHVNISPRHLTRIMREELDATPIEYVSAIRLDLAVSHLESGTTVAEASAATGYSSPVSFRRAFVARFGITPSEYQRRFQTSRSTVEPSASEGVDAGVTFGPR</sequence>
<feature type="region of interest" description="Disordered" evidence="4">
    <location>
        <begin position="319"/>
        <end position="343"/>
    </location>
</feature>
<evidence type="ECO:0000256" key="3">
    <source>
        <dbReference type="ARBA" id="ARBA00023163"/>
    </source>
</evidence>
<evidence type="ECO:0000259" key="5">
    <source>
        <dbReference type="PROSITE" id="PS01124"/>
    </source>
</evidence>
<evidence type="ECO:0000256" key="1">
    <source>
        <dbReference type="ARBA" id="ARBA00023015"/>
    </source>
</evidence>
<keyword evidence="7" id="KW-1185">Reference proteome</keyword>